<keyword evidence="5" id="KW-1185">Reference proteome</keyword>
<dbReference type="InterPro" id="IPR050801">
    <property type="entry name" value="Ca-Dep_Lectins_ImmuneDev"/>
</dbReference>
<feature type="signal peptide" evidence="2">
    <location>
        <begin position="1"/>
        <end position="26"/>
    </location>
</feature>
<evidence type="ECO:0000256" key="2">
    <source>
        <dbReference type="SAM" id="SignalP"/>
    </source>
</evidence>
<evidence type="ECO:0000313" key="5">
    <source>
        <dbReference type="Proteomes" id="UP001231518"/>
    </source>
</evidence>
<dbReference type="CDD" id="cd00037">
    <property type="entry name" value="CLECT"/>
    <property type="match status" value="2"/>
</dbReference>
<dbReference type="SMART" id="SM00034">
    <property type="entry name" value="CLECT"/>
    <property type="match status" value="2"/>
</dbReference>
<gene>
    <name evidence="4" type="ORF">PYW07_003655</name>
</gene>
<evidence type="ECO:0000256" key="1">
    <source>
        <dbReference type="ARBA" id="ARBA00023157"/>
    </source>
</evidence>
<feature type="domain" description="C-type lectin" evidence="3">
    <location>
        <begin position="185"/>
        <end position="310"/>
    </location>
</feature>
<reference evidence="4" key="1">
    <citation type="submission" date="2023-03" db="EMBL/GenBank/DDBJ databases">
        <title>Chromosome-level genomes of two armyworms, Mythimna separata and Mythimna loreyi, provide insights into the biosynthesis and reception of sex pheromones.</title>
        <authorList>
            <person name="Zhao H."/>
        </authorList>
    </citation>
    <scope>NUCLEOTIDE SEQUENCE</scope>
    <source>
        <strain evidence="4">BeijingLab</strain>
        <tissue evidence="4">Pupa</tissue>
    </source>
</reference>
<keyword evidence="1" id="KW-1015">Disulfide bond</keyword>
<dbReference type="InterPro" id="IPR016187">
    <property type="entry name" value="CTDL_fold"/>
</dbReference>
<name>A0AAD8DTL3_MYTSE</name>
<keyword evidence="2" id="KW-0732">Signal</keyword>
<feature type="domain" description="C-type lectin" evidence="3">
    <location>
        <begin position="47"/>
        <end position="161"/>
    </location>
</feature>
<dbReference type="PROSITE" id="PS00615">
    <property type="entry name" value="C_TYPE_LECTIN_1"/>
    <property type="match status" value="1"/>
</dbReference>
<dbReference type="AlphaFoldDB" id="A0AAD8DTL3"/>
<dbReference type="Pfam" id="PF00059">
    <property type="entry name" value="Lectin_C"/>
    <property type="match status" value="2"/>
</dbReference>
<feature type="chain" id="PRO_5042125613" description="C-type lectin domain-containing protein" evidence="2">
    <location>
        <begin position="27"/>
        <end position="349"/>
    </location>
</feature>
<dbReference type="EMBL" id="JARGEI010000012">
    <property type="protein sequence ID" value="KAJ8722475.1"/>
    <property type="molecule type" value="Genomic_DNA"/>
</dbReference>
<dbReference type="SUPFAM" id="SSF56436">
    <property type="entry name" value="C-type lectin-like"/>
    <property type="match status" value="2"/>
</dbReference>
<dbReference type="InterPro" id="IPR001304">
    <property type="entry name" value="C-type_lectin-like"/>
</dbReference>
<dbReference type="PANTHER" id="PTHR22801:SF63">
    <property type="entry name" value="C-TYPE LECTIN DOMAIN-CONTAINING PROTEIN"/>
    <property type="match status" value="1"/>
</dbReference>
<dbReference type="PANTHER" id="PTHR22801">
    <property type="entry name" value="LITHOSTATHINE"/>
    <property type="match status" value="1"/>
</dbReference>
<organism evidence="4 5">
    <name type="scientific">Mythimna separata</name>
    <name type="common">Oriental armyworm</name>
    <name type="synonym">Pseudaletia separata</name>
    <dbReference type="NCBI Taxonomy" id="271217"/>
    <lineage>
        <taxon>Eukaryota</taxon>
        <taxon>Metazoa</taxon>
        <taxon>Ecdysozoa</taxon>
        <taxon>Arthropoda</taxon>
        <taxon>Hexapoda</taxon>
        <taxon>Insecta</taxon>
        <taxon>Pterygota</taxon>
        <taxon>Neoptera</taxon>
        <taxon>Endopterygota</taxon>
        <taxon>Lepidoptera</taxon>
        <taxon>Glossata</taxon>
        <taxon>Ditrysia</taxon>
        <taxon>Noctuoidea</taxon>
        <taxon>Noctuidae</taxon>
        <taxon>Noctuinae</taxon>
        <taxon>Hadenini</taxon>
        <taxon>Mythimna</taxon>
    </lineage>
</organism>
<dbReference type="Gene3D" id="3.10.100.10">
    <property type="entry name" value="Mannose-Binding Protein A, subunit A"/>
    <property type="match status" value="2"/>
</dbReference>
<proteinExistence type="predicted"/>
<accession>A0AAD8DTL3</accession>
<dbReference type="PROSITE" id="PS50041">
    <property type="entry name" value="C_TYPE_LECTIN_2"/>
    <property type="match status" value="2"/>
</dbReference>
<dbReference type="Proteomes" id="UP001231518">
    <property type="component" value="Chromosome 15"/>
</dbReference>
<evidence type="ECO:0000313" key="4">
    <source>
        <dbReference type="EMBL" id="KAJ8722475.1"/>
    </source>
</evidence>
<comment type="caution">
    <text evidence="4">The sequence shown here is derived from an EMBL/GenBank/DDBJ whole genome shotgun (WGS) entry which is preliminary data.</text>
</comment>
<sequence>MTITTMFTKTLLIYFIVFLLSDYAYGQRDKKFFRTDYNYIETTQGFYKIHTLQQTWADAKRVCALEGASLFYAENRDEANAVISWWKTVQPNVAWAFVGISDIITESVFETIDGRLVSEVYNQWQRGEPNDLNGDEDCVHLNLSGDLNDYRCDGESYFICKKSLASLEWDSHCNMPKSGYTFSEDLSKCYKLHTTPLNWMDAHTVCRTEQTYLAMVSNQLEAEYLANVTESASSRRIEGDYVKGIFHAGFHNRLHENWQTVRGTPIPSDASLWWDNHVPTEDDREQCGSMFYTGSLNIVNCATKSLFICEREVVTLAKRRSLLTIGLQQVSPQRTVLCVSHTSDSRDPH</sequence>
<protein>
    <recommendedName>
        <fullName evidence="3">C-type lectin domain-containing protein</fullName>
    </recommendedName>
</protein>
<dbReference type="InterPro" id="IPR018378">
    <property type="entry name" value="C-type_lectin_CS"/>
</dbReference>
<evidence type="ECO:0000259" key="3">
    <source>
        <dbReference type="PROSITE" id="PS50041"/>
    </source>
</evidence>
<dbReference type="InterPro" id="IPR016186">
    <property type="entry name" value="C-type_lectin-like/link_sf"/>
</dbReference>